<dbReference type="EMBL" id="BARU01033023">
    <property type="protein sequence ID" value="GAH63048.1"/>
    <property type="molecule type" value="Genomic_DNA"/>
</dbReference>
<dbReference type="Pfam" id="PF21822">
    <property type="entry name" value="Phage_TAC_15"/>
    <property type="match status" value="1"/>
</dbReference>
<organism evidence="1">
    <name type="scientific">marine sediment metagenome</name>
    <dbReference type="NCBI Taxonomy" id="412755"/>
    <lineage>
        <taxon>unclassified sequences</taxon>
        <taxon>metagenomes</taxon>
        <taxon>ecological metagenomes</taxon>
    </lineage>
</organism>
<reference evidence="1" key="1">
    <citation type="journal article" date="2014" name="Front. Microbiol.">
        <title>High frequency of phylogenetically diverse reductive dehalogenase-homologous genes in deep subseafloor sedimentary metagenomes.</title>
        <authorList>
            <person name="Kawai M."/>
            <person name="Futagami T."/>
            <person name="Toyoda A."/>
            <person name="Takaki Y."/>
            <person name="Nishi S."/>
            <person name="Hori S."/>
            <person name="Arai W."/>
            <person name="Tsubouchi T."/>
            <person name="Morono Y."/>
            <person name="Uchiyama I."/>
            <person name="Ito T."/>
            <person name="Fujiyama A."/>
            <person name="Inagaki F."/>
            <person name="Takami H."/>
        </authorList>
    </citation>
    <scope>NUCLEOTIDE SEQUENCE</scope>
    <source>
        <strain evidence="1">Expedition CK06-06</strain>
    </source>
</reference>
<protein>
    <submittedName>
        <fullName evidence="1">Uncharacterized protein</fullName>
    </submittedName>
</protein>
<proteinExistence type="predicted"/>
<accession>X1IZT2</accession>
<dbReference type="AlphaFoldDB" id="X1IZT2"/>
<sequence>MEQKKKQIGNTLYLVTQTDAISALKIQTKLIKILGPGALPMIVKMQGVLGAAKKDKKKVGELAKEALSIILPAIASSFDDETVNSLVLSLFERGVFTKAGDASIPVEFSTHFVGKPMEMWKVAAFILEVNFASGENIGSDLPTTEEADLTQEN</sequence>
<evidence type="ECO:0000313" key="1">
    <source>
        <dbReference type="EMBL" id="GAH63048.1"/>
    </source>
</evidence>
<name>X1IZT2_9ZZZZ</name>
<dbReference type="InterPro" id="IPR049156">
    <property type="entry name" value="Phage_chap_TAC_15-like"/>
</dbReference>
<comment type="caution">
    <text evidence="1">The sequence shown here is derived from an EMBL/GenBank/DDBJ whole genome shotgun (WGS) entry which is preliminary data.</text>
</comment>
<gene>
    <name evidence="1" type="ORF">S03H2_52001</name>
</gene>